<reference evidence="2 3" key="1">
    <citation type="journal article" date="2023" name="J. Phycol.">
        <title>Chrysosporum ovalisporum is synonymous with the true-branching cyanobacterium Umezakia natans (Nostocales/Aphanizomenonaceae).</title>
        <authorList>
            <person name="McGregor G.B."/>
            <person name="Sendall B.C."/>
            <person name="Niiyama Y."/>
            <person name="Tuji A."/>
            <person name="Willis A."/>
        </authorList>
    </citation>
    <scope>NUCLEOTIDE SEQUENCE [LARGE SCALE GENOMIC DNA]</scope>
    <source>
        <strain evidence="2 3">ANA360D</strain>
    </source>
</reference>
<dbReference type="InterPro" id="IPR007053">
    <property type="entry name" value="LRAT_dom"/>
</dbReference>
<name>A0AA43KB13_9CYAN</name>
<dbReference type="Gene3D" id="3.90.1720.10">
    <property type="entry name" value="endopeptidase domain like (from Nostoc punctiforme)"/>
    <property type="match status" value="1"/>
</dbReference>
<comment type="caution">
    <text evidence="2">The sequence shown here is derived from an EMBL/GenBank/DDBJ whole genome shotgun (WGS) entry which is preliminary data.</text>
</comment>
<evidence type="ECO:0000259" key="1">
    <source>
        <dbReference type="PROSITE" id="PS51934"/>
    </source>
</evidence>
<gene>
    <name evidence="2" type="ORF">NWP17_02850</name>
</gene>
<dbReference type="Pfam" id="PF04970">
    <property type="entry name" value="LRAT"/>
    <property type="match status" value="1"/>
</dbReference>
<dbReference type="PANTHER" id="PTHR46137:SF1">
    <property type="entry name" value="LRAT DOMAIN-CONTAINING PROTEIN"/>
    <property type="match status" value="1"/>
</dbReference>
<organism evidence="2 3">
    <name type="scientific">Chrysosporum bergii ANA360D</name>
    <dbReference type="NCBI Taxonomy" id="617107"/>
    <lineage>
        <taxon>Bacteria</taxon>
        <taxon>Bacillati</taxon>
        <taxon>Cyanobacteriota</taxon>
        <taxon>Cyanophyceae</taxon>
        <taxon>Nostocales</taxon>
        <taxon>Nodulariaceae</taxon>
        <taxon>Chrysosporum</taxon>
    </lineage>
</organism>
<dbReference type="AlphaFoldDB" id="A0AA43KB13"/>
<sequence length="273" mass="26821">MIGDHVYYNCGAYNHHGIDCGDGTVIHYTKIHRKISRISLDSFASGNTVFVREYGQCDTPDIVVLRAESRLGEDAYDLFANNCEHFATWCKTGVHASEQVKNVGAVGVGASGSGAAVAGSLGVVSAAAAAGLSGGAGIMSGLATVGGVVGSGAVGGIGLLGAAPAAITKVAMDQVLKDDESLPDDEREARAFGRNMTTVGAVAGTAGAVGTVAAAGSVAGLSAAGITSGLAAVGATVGGGMVAGVAITVAAPAAAAAAVGYGAYQFWKWISEK</sequence>
<dbReference type="RefSeq" id="WP_280653400.1">
    <property type="nucleotide sequence ID" value="NZ_JANQDH010000018.1"/>
</dbReference>
<evidence type="ECO:0000313" key="2">
    <source>
        <dbReference type="EMBL" id="MDH6059385.1"/>
    </source>
</evidence>
<feature type="domain" description="LRAT" evidence="1">
    <location>
        <begin position="5"/>
        <end position="99"/>
    </location>
</feature>
<keyword evidence="2" id="KW-0012">Acyltransferase</keyword>
<evidence type="ECO:0000313" key="3">
    <source>
        <dbReference type="Proteomes" id="UP001159387"/>
    </source>
</evidence>
<proteinExistence type="predicted"/>
<keyword evidence="2" id="KW-0808">Transferase</keyword>
<accession>A0AA43KB13</accession>
<keyword evidence="3" id="KW-1185">Reference proteome</keyword>
<protein>
    <submittedName>
        <fullName evidence="2">Lecithin retinol acyltransferase family protein</fullName>
    </submittedName>
</protein>
<dbReference type="Proteomes" id="UP001159387">
    <property type="component" value="Unassembled WGS sequence"/>
</dbReference>
<dbReference type="PROSITE" id="PS51934">
    <property type="entry name" value="LRAT"/>
    <property type="match status" value="1"/>
</dbReference>
<dbReference type="EMBL" id="JANQDH010000018">
    <property type="protein sequence ID" value="MDH6059385.1"/>
    <property type="molecule type" value="Genomic_DNA"/>
</dbReference>
<dbReference type="GO" id="GO:0016746">
    <property type="term" value="F:acyltransferase activity"/>
    <property type="evidence" value="ECO:0007669"/>
    <property type="project" value="UniProtKB-KW"/>
</dbReference>
<dbReference type="PANTHER" id="PTHR46137">
    <property type="entry name" value="OS05G0310600 PROTEIN"/>
    <property type="match status" value="1"/>
</dbReference>